<organism evidence="2 3">
    <name type="scientific">Sinanodonta woodiana</name>
    <name type="common">Chinese pond mussel</name>
    <name type="synonym">Anodonta woodiana</name>
    <dbReference type="NCBI Taxonomy" id="1069815"/>
    <lineage>
        <taxon>Eukaryota</taxon>
        <taxon>Metazoa</taxon>
        <taxon>Spiralia</taxon>
        <taxon>Lophotrochozoa</taxon>
        <taxon>Mollusca</taxon>
        <taxon>Bivalvia</taxon>
        <taxon>Autobranchia</taxon>
        <taxon>Heteroconchia</taxon>
        <taxon>Palaeoheterodonta</taxon>
        <taxon>Unionida</taxon>
        <taxon>Unionoidea</taxon>
        <taxon>Unionidae</taxon>
        <taxon>Unioninae</taxon>
        <taxon>Sinanodonta</taxon>
    </lineage>
</organism>
<comment type="caution">
    <text evidence="2">The sequence shown here is derived from an EMBL/GenBank/DDBJ whole genome shotgun (WGS) entry which is preliminary data.</text>
</comment>
<keyword evidence="1" id="KW-0812">Transmembrane</keyword>
<proteinExistence type="predicted"/>
<feature type="transmembrane region" description="Helical" evidence="1">
    <location>
        <begin position="220"/>
        <end position="245"/>
    </location>
</feature>
<evidence type="ECO:0000313" key="2">
    <source>
        <dbReference type="EMBL" id="KAL3855125.1"/>
    </source>
</evidence>
<dbReference type="Proteomes" id="UP001634394">
    <property type="component" value="Unassembled WGS sequence"/>
</dbReference>
<dbReference type="EMBL" id="JBJQND010000014">
    <property type="protein sequence ID" value="KAL3855125.1"/>
    <property type="molecule type" value="Genomic_DNA"/>
</dbReference>
<sequence length="372" mass="41954">MFGFLNMITLVMTARNVENLLYNDICATVSKSSENSRVAKVECHYDAVIFDPKSQNGTLYIDDTGSWNSEIFACQCSCRVPNPPINRNILTDGSVQHGKNLEYKCNDGKENNKIICFDGLLMIIPEFIEAYDIKIAFRQKSLPEHFLNEFKDAIFQLSVNKMSDWSVQDSEVSNNLKYTEIHTEKDASLTYYLFNGVGFKLGTIDLKVHLKLECGKPYDWSIVIAICCTVLIVGVLSGIFTIVAFCCTETVRTLLVLSSLSIMDMYYNIYVSTLDGATENEIDTELDTENEMDTEMYTGNEIDTKNEIVAENEKDVVEVTENAKLDPVLPDAPLVHAPQPPEVTSDVVQIECVSHATNKHRQNIWFLKNVVK</sequence>
<reference evidence="2 3" key="1">
    <citation type="submission" date="2024-11" db="EMBL/GenBank/DDBJ databases">
        <title>Chromosome-level genome assembly of the freshwater bivalve Anodonta woodiana.</title>
        <authorList>
            <person name="Chen X."/>
        </authorList>
    </citation>
    <scope>NUCLEOTIDE SEQUENCE [LARGE SCALE GENOMIC DNA]</scope>
    <source>
        <strain evidence="2">MN2024</strain>
        <tissue evidence="2">Gills</tissue>
    </source>
</reference>
<evidence type="ECO:0000313" key="3">
    <source>
        <dbReference type="Proteomes" id="UP001634394"/>
    </source>
</evidence>
<name>A0ABD3V0E6_SINWO</name>
<accession>A0ABD3V0E6</accession>
<dbReference type="AlphaFoldDB" id="A0ABD3V0E6"/>
<gene>
    <name evidence="2" type="ORF">ACJMK2_014352</name>
</gene>
<evidence type="ECO:0000256" key="1">
    <source>
        <dbReference type="SAM" id="Phobius"/>
    </source>
</evidence>
<protein>
    <submittedName>
        <fullName evidence="2">Uncharacterized protein</fullName>
    </submittedName>
</protein>
<keyword evidence="1" id="KW-0472">Membrane</keyword>
<keyword evidence="1" id="KW-1133">Transmembrane helix</keyword>
<keyword evidence="3" id="KW-1185">Reference proteome</keyword>